<dbReference type="Pfam" id="PF07359">
    <property type="entry name" value="LEAP-2"/>
    <property type="match status" value="1"/>
</dbReference>
<reference evidence="12" key="1">
    <citation type="submission" date="2025-08" db="UniProtKB">
        <authorList>
            <consortium name="Ensembl"/>
        </authorList>
    </citation>
    <scope>IDENTIFICATION</scope>
</reference>
<dbReference type="GeneTree" id="ENSGT00390000013467"/>
<dbReference type="GO" id="GO:0005576">
    <property type="term" value="C:extracellular region"/>
    <property type="evidence" value="ECO:0007669"/>
    <property type="project" value="UniProtKB-SubCell"/>
</dbReference>
<keyword evidence="9" id="KW-0044">Antibiotic</keyword>
<keyword evidence="8 11" id="KW-0732">Signal</keyword>
<evidence type="ECO:0000256" key="4">
    <source>
        <dbReference type="ARBA" id="ARBA00020494"/>
    </source>
</evidence>
<feature type="chain" id="PRO_5034623769" description="Liver-expressed antimicrobial peptide 2" evidence="11">
    <location>
        <begin position="17"/>
        <end position="77"/>
    </location>
</feature>
<evidence type="ECO:0000256" key="8">
    <source>
        <dbReference type="ARBA" id="ARBA00022729"/>
    </source>
</evidence>
<protein>
    <recommendedName>
        <fullName evidence="4">Liver-expressed antimicrobial peptide 2</fullName>
    </recommendedName>
</protein>
<evidence type="ECO:0000256" key="6">
    <source>
        <dbReference type="ARBA" id="ARBA00022529"/>
    </source>
</evidence>
<dbReference type="InterPro" id="IPR009955">
    <property type="entry name" value="LEAP-2"/>
</dbReference>
<keyword evidence="7" id="KW-0165">Cleavage on pair of basic residues</keyword>
<dbReference type="Proteomes" id="UP000694406">
    <property type="component" value="Unplaced"/>
</dbReference>
<gene>
    <name evidence="12" type="primary">LEAP2</name>
</gene>
<evidence type="ECO:0000256" key="5">
    <source>
        <dbReference type="ARBA" id="ARBA00022525"/>
    </source>
</evidence>
<comment type="similarity">
    <text evidence="3">Belongs to the LEAP2 family.</text>
</comment>
<evidence type="ECO:0000313" key="12">
    <source>
        <dbReference type="Ensembl" id="ENSLLTP00000014920.1"/>
    </source>
</evidence>
<dbReference type="GO" id="GO:0042742">
    <property type="term" value="P:defense response to bacterium"/>
    <property type="evidence" value="ECO:0007669"/>
    <property type="project" value="UniProtKB-KW"/>
</dbReference>
<name>A0A8C5SDC6_LATLA</name>
<proteinExistence type="inferred from homology"/>
<dbReference type="PANTHER" id="PTHR21007">
    <property type="entry name" value="LIVER EXPRESSED ANTIMICROBIAL PEPTIDE 2"/>
    <property type="match status" value="1"/>
</dbReference>
<evidence type="ECO:0000256" key="9">
    <source>
        <dbReference type="ARBA" id="ARBA00023022"/>
    </source>
</evidence>
<accession>A0A8C5SDC6</accession>
<keyword evidence="10" id="KW-1015">Disulfide bond</keyword>
<organism evidence="12 13">
    <name type="scientific">Laticauda laticaudata</name>
    <name type="common">Blue-ringed sea krait</name>
    <name type="synonym">Blue-lipped sea krait</name>
    <dbReference type="NCBI Taxonomy" id="8630"/>
    <lineage>
        <taxon>Eukaryota</taxon>
        <taxon>Metazoa</taxon>
        <taxon>Chordata</taxon>
        <taxon>Craniata</taxon>
        <taxon>Vertebrata</taxon>
        <taxon>Euteleostomi</taxon>
        <taxon>Lepidosauria</taxon>
        <taxon>Squamata</taxon>
        <taxon>Bifurcata</taxon>
        <taxon>Unidentata</taxon>
        <taxon>Episquamata</taxon>
        <taxon>Toxicofera</taxon>
        <taxon>Serpentes</taxon>
        <taxon>Colubroidea</taxon>
        <taxon>Elapidae</taxon>
        <taxon>Laticaudinae</taxon>
        <taxon>Laticauda</taxon>
    </lineage>
</organism>
<evidence type="ECO:0000313" key="13">
    <source>
        <dbReference type="Proteomes" id="UP000694406"/>
    </source>
</evidence>
<reference evidence="12" key="2">
    <citation type="submission" date="2025-09" db="UniProtKB">
        <authorList>
            <consortium name="Ensembl"/>
        </authorList>
    </citation>
    <scope>IDENTIFICATION</scope>
</reference>
<sequence>MIQTLKVLAIFSICSALLFQIQCASLHPENAQLLRPKRTTPFWRGFSRPVGAPCRDNSECFTGECRNKLCSLRILQE</sequence>
<keyword evidence="6" id="KW-0929">Antimicrobial</keyword>
<dbReference type="GO" id="GO:0061844">
    <property type="term" value="P:antimicrobial humoral immune response mediated by antimicrobial peptide"/>
    <property type="evidence" value="ECO:0007669"/>
    <property type="project" value="TreeGrafter"/>
</dbReference>
<dbReference type="PANTHER" id="PTHR21007:SF1">
    <property type="entry name" value="LIVER-EXPRESSED ANTIMICROBIAL PEPTIDE 2"/>
    <property type="match status" value="1"/>
</dbReference>
<dbReference type="AlphaFoldDB" id="A0A8C5SDC6"/>
<evidence type="ECO:0000256" key="2">
    <source>
        <dbReference type="ARBA" id="ARBA00004613"/>
    </source>
</evidence>
<evidence type="ECO:0000256" key="7">
    <source>
        <dbReference type="ARBA" id="ARBA00022685"/>
    </source>
</evidence>
<comment type="function">
    <text evidence="1">Has an antimicrobial activity.</text>
</comment>
<evidence type="ECO:0000256" key="3">
    <source>
        <dbReference type="ARBA" id="ARBA00008047"/>
    </source>
</evidence>
<dbReference type="Gene3D" id="4.10.40.50">
    <property type="match status" value="1"/>
</dbReference>
<dbReference type="Ensembl" id="ENSLLTT00000015509.1">
    <property type="protein sequence ID" value="ENSLLTP00000014920.1"/>
    <property type="gene ID" value="ENSLLTG00000011443.1"/>
</dbReference>
<evidence type="ECO:0000256" key="1">
    <source>
        <dbReference type="ARBA" id="ARBA00002585"/>
    </source>
</evidence>
<evidence type="ECO:0000256" key="10">
    <source>
        <dbReference type="ARBA" id="ARBA00023157"/>
    </source>
</evidence>
<comment type="subcellular location">
    <subcellularLocation>
        <location evidence="2">Secreted</location>
    </subcellularLocation>
</comment>
<keyword evidence="13" id="KW-1185">Reference proteome</keyword>
<feature type="signal peptide" evidence="11">
    <location>
        <begin position="1"/>
        <end position="16"/>
    </location>
</feature>
<evidence type="ECO:0000256" key="11">
    <source>
        <dbReference type="SAM" id="SignalP"/>
    </source>
</evidence>
<keyword evidence="5" id="KW-0964">Secreted</keyword>